<dbReference type="EMBL" id="KN293998">
    <property type="protein sequence ID" value="EEH41232.2"/>
    <property type="molecule type" value="Genomic_DNA"/>
</dbReference>
<dbReference type="AlphaFoldDB" id="C1GXE4"/>
<dbReference type="Proteomes" id="UP000002059">
    <property type="component" value="Partially assembled WGS sequence"/>
</dbReference>
<dbReference type="KEGG" id="pbl:PAAG_03518"/>
<dbReference type="InterPro" id="IPR001841">
    <property type="entry name" value="Znf_RING"/>
</dbReference>
<name>C1GXE4_PARBA</name>
<proteinExistence type="predicted"/>
<gene>
    <name evidence="3" type="ORF">PAAG_03518</name>
</gene>
<dbReference type="STRING" id="502779.C1GXE4"/>
<evidence type="ECO:0000256" key="1">
    <source>
        <dbReference type="PROSITE-ProRule" id="PRU00175"/>
    </source>
</evidence>
<dbReference type="PANTHER" id="PTHR47662">
    <property type="entry name" value="RING-TYPE DOMAIN-CONTAINING PROTEIN"/>
    <property type="match status" value="1"/>
</dbReference>
<dbReference type="InterPro" id="IPR013083">
    <property type="entry name" value="Znf_RING/FYVE/PHD"/>
</dbReference>
<evidence type="ECO:0000313" key="3">
    <source>
        <dbReference type="EMBL" id="EEH41232.2"/>
    </source>
</evidence>
<dbReference type="VEuPathDB" id="FungiDB:PAAG_03518"/>
<dbReference type="HOGENOM" id="CLU_1503917_0_0_1"/>
<organism evidence="3 4">
    <name type="scientific">Paracoccidioides lutzii (strain ATCC MYA-826 / Pb01)</name>
    <name type="common">Paracoccidioides brasiliensis</name>
    <dbReference type="NCBI Taxonomy" id="502779"/>
    <lineage>
        <taxon>Eukaryota</taxon>
        <taxon>Fungi</taxon>
        <taxon>Dikarya</taxon>
        <taxon>Ascomycota</taxon>
        <taxon>Pezizomycotina</taxon>
        <taxon>Eurotiomycetes</taxon>
        <taxon>Eurotiomycetidae</taxon>
        <taxon>Onygenales</taxon>
        <taxon>Ajellomycetaceae</taxon>
        <taxon>Paracoccidioides</taxon>
    </lineage>
</organism>
<dbReference type="OMA" id="IRNGHPR"/>
<keyword evidence="1" id="KW-0863">Zinc-finger</keyword>
<keyword evidence="1" id="KW-0479">Metal-binding</keyword>
<dbReference type="PANTHER" id="PTHR47662:SF1">
    <property type="entry name" value="RING-TYPE DOMAIN-CONTAINING PROTEIN"/>
    <property type="match status" value="1"/>
</dbReference>
<dbReference type="eggNOG" id="KOG0800">
    <property type="taxonomic scope" value="Eukaryota"/>
</dbReference>
<dbReference type="OrthoDB" id="8062037at2759"/>
<evidence type="ECO:0000313" key="4">
    <source>
        <dbReference type="Proteomes" id="UP000002059"/>
    </source>
</evidence>
<sequence length="179" mass="20766">MTHAHSMYCLPTLSIEELDHARMRCFSGIPIEKDELKGQMQEMGCILCFEDLNCDTRFRELPCQHIFHKPCIDDWMTQRDASCPLCRRTYYHLKQPKTPLATQPNTHPRGVELSVANLIRNGHPRLQASSSSELNVTSRETAHCSGPWEALKWWRRNRQRRRTESDNTIAARGYLRNGG</sequence>
<dbReference type="Pfam" id="PF13639">
    <property type="entry name" value="zf-RING_2"/>
    <property type="match status" value="1"/>
</dbReference>
<dbReference type="RefSeq" id="XP_015701969.1">
    <property type="nucleotide sequence ID" value="XM_015844995.1"/>
</dbReference>
<dbReference type="GeneID" id="9098186"/>
<accession>C1GXE4</accession>
<reference evidence="3 4" key="1">
    <citation type="journal article" date="2011" name="PLoS Genet.">
        <title>Comparative genomic analysis of human fungal pathogens causing paracoccidioidomycosis.</title>
        <authorList>
            <person name="Desjardins C.A."/>
            <person name="Champion M.D."/>
            <person name="Holder J.W."/>
            <person name="Muszewska A."/>
            <person name="Goldberg J."/>
            <person name="Bailao A.M."/>
            <person name="Brigido M.M."/>
            <person name="Ferreira M.E."/>
            <person name="Garcia A.M."/>
            <person name="Grynberg M."/>
            <person name="Gujja S."/>
            <person name="Heiman D.I."/>
            <person name="Henn M.R."/>
            <person name="Kodira C.D."/>
            <person name="Leon-Narvaez H."/>
            <person name="Longo L.V."/>
            <person name="Ma L.J."/>
            <person name="Malavazi I."/>
            <person name="Matsuo A.L."/>
            <person name="Morais F.V."/>
            <person name="Pereira M."/>
            <person name="Rodriguez-Brito S."/>
            <person name="Sakthikumar S."/>
            <person name="Salem-Izacc S.M."/>
            <person name="Sykes S.M."/>
            <person name="Teixeira M.M."/>
            <person name="Vallejo M.C."/>
            <person name="Walter M.E."/>
            <person name="Yandava C."/>
            <person name="Young S."/>
            <person name="Zeng Q."/>
            <person name="Zucker J."/>
            <person name="Felipe M.S."/>
            <person name="Goldman G.H."/>
            <person name="Haas B.J."/>
            <person name="McEwen J.G."/>
            <person name="Nino-Vega G."/>
            <person name="Puccia R."/>
            <person name="San-Blas G."/>
            <person name="Soares C.M."/>
            <person name="Birren B.W."/>
            <person name="Cuomo C.A."/>
        </authorList>
    </citation>
    <scope>NUCLEOTIDE SEQUENCE [LARGE SCALE GENOMIC DNA]</scope>
    <source>
        <strain evidence="4">ATCC MYA-826 / Pb01</strain>
    </source>
</reference>
<keyword evidence="4" id="KW-1185">Reference proteome</keyword>
<feature type="domain" description="RING-type" evidence="2">
    <location>
        <begin position="45"/>
        <end position="87"/>
    </location>
</feature>
<evidence type="ECO:0000259" key="2">
    <source>
        <dbReference type="PROSITE" id="PS50089"/>
    </source>
</evidence>
<dbReference type="SUPFAM" id="SSF57850">
    <property type="entry name" value="RING/U-box"/>
    <property type="match status" value="1"/>
</dbReference>
<keyword evidence="1" id="KW-0862">Zinc</keyword>
<protein>
    <recommendedName>
        <fullName evidence="2">RING-type domain-containing protein</fullName>
    </recommendedName>
</protein>
<dbReference type="GO" id="GO:0008270">
    <property type="term" value="F:zinc ion binding"/>
    <property type="evidence" value="ECO:0007669"/>
    <property type="project" value="UniProtKB-KW"/>
</dbReference>
<dbReference type="Gene3D" id="3.30.40.10">
    <property type="entry name" value="Zinc/RING finger domain, C3HC4 (zinc finger)"/>
    <property type="match status" value="1"/>
</dbReference>
<dbReference type="SMART" id="SM00184">
    <property type="entry name" value="RING"/>
    <property type="match status" value="1"/>
</dbReference>
<dbReference type="PROSITE" id="PS50089">
    <property type="entry name" value="ZF_RING_2"/>
    <property type="match status" value="1"/>
</dbReference>